<evidence type="ECO:0000259" key="5">
    <source>
        <dbReference type="PROSITE" id="PS51266"/>
    </source>
</evidence>
<gene>
    <name evidence="6" type="ORF">SETTUDRAFT_19997</name>
</gene>
<keyword evidence="7" id="KW-1185">Reference proteome</keyword>
<dbReference type="RefSeq" id="XP_008024981.1">
    <property type="nucleotide sequence ID" value="XM_008026790.1"/>
</dbReference>
<reference evidence="6 7" key="1">
    <citation type="journal article" date="2012" name="PLoS Pathog.">
        <title>Diverse lifestyles and strategies of plant pathogenesis encoded in the genomes of eighteen Dothideomycetes fungi.</title>
        <authorList>
            <person name="Ohm R.A."/>
            <person name="Feau N."/>
            <person name="Henrissat B."/>
            <person name="Schoch C.L."/>
            <person name="Horwitz B.A."/>
            <person name="Barry K.W."/>
            <person name="Condon B.J."/>
            <person name="Copeland A.C."/>
            <person name="Dhillon B."/>
            <person name="Glaser F."/>
            <person name="Hesse C.N."/>
            <person name="Kosti I."/>
            <person name="LaButti K."/>
            <person name="Lindquist E.A."/>
            <person name="Lucas S."/>
            <person name="Salamov A.A."/>
            <person name="Bradshaw R.E."/>
            <person name="Ciuffetti L."/>
            <person name="Hamelin R.C."/>
            <person name="Kema G.H.J."/>
            <person name="Lawrence C."/>
            <person name="Scott J.A."/>
            <person name="Spatafora J.W."/>
            <person name="Turgeon B.G."/>
            <person name="de Wit P.J.G.M."/>
            <person name="Zhong S."/>
            <person name="Goodwin S.B."/>
            <person name="Grigoriev I.V."/>
        </authorList>
    </citation>
    <scope>NUCLEOTIDE SEQUENCE [LARGE SCALE GENOMIC DNA]</scope>
    <source>
        <strain evidence="7">28A</strain>
    </source>
</reference>
<dbReference type="Proteomes" id="UP000016935">
    <property type="component" value="Unassembled WGS sequence"/>
</dbReference>
<evidence type="ECO:0000313" key="7">
    <source>
        <dbReference type="Proteomes" id="UP000016935"/>
    </source>
</evidence>
<protein>
    <recommendedName>
        <fullName evidence="5">CHY-type domain-containing protein</fullName>
    </recommendedName>
</protein>
<dbReference type="PIRSF" id="PIRSF017292">
    <property type="entry name" value="UCP017292_Znf_CHY"/>
    <property type="match status" value="1"/>
</dbReference>
<evidence type="ECO:0000313" key="6">
    <source>
        <dbReference type="EMBL" id="EOA87479.1"/>
    </source>
</evidence>
<dbReference type="GO" id="GO:0008270">
    <property type="term" value="F:zinc ion binding"/>
    <property type="evidence" value="ECO:0007669"/>
    <property type="project" value="UniProtKB-KW"/>
</dbReference>
<dbReference type="PANTHER" id="PTHR28082:SF1">
    <property type="entry name" value="HELPER OF TIM PROTEIN 13"/>
    <property type="match status" value="1"/>
</dbReference>
<dbReference type="PANTHER" id="PTHR28082">
    <property type="entry name" value="ZINC FINGER PROTEIN"/>
    <property type="match status" value="1"/>
</dbReference>
<dbReference type="AlphaFoldDB" id="R0KDQ9"/>
<sequence>MPGPAAQTKVDGAPVVYGLSLTRLTQCAHWHSPLDIIAVKHFCCKKFYACISCHDALETHASDVWPCTRRDEGAVLCGQCRHVLTVNEYLESGSRCTECGSAFNPGCKKHWGLYFEVGDKSSES</sequence>
<organism evidence="6 7">
    <name type="scientific">Exserohilum turcicum (strain 28A)</name>
    <name type="common">Northern leaf blight fungus</name>
    <name type="synonym">Setosphaeria turcica</name>
    <dbReference type="NCBI Taxonomy" id="671987"/>
    <lineage>
        <taxon>Eukaryota</taxon>
        <taxon>Fungi</taxon>
        <taxon>Dikarya</taxon>
        <taxon>Ascomycota</taxon>
        <taxon>Pezizomycotina</taxon>
        <taxon>Dothideomycetes</taxon>
        <taxon>Pleosporomycetidae</taxon>
        <taxon>Pleosporales</taxon>
        <taxon>Pleosporineae</taxon>
        <taxon>Pleosporaceae</taxon>
        <taxon>Exserohilum</taxon>
    </lineage>
</organism>
<evidence type="ECO:0000256" key="4">
    <source>
        <dbReference type="PROSITE-ProRule" id="PRU00601"/>
    </source>
</evidence>
<evidence type="ECO:0000256" key="2">
    <source>
        <dbReference type="ARBA" id="ARBA00022771"/>
    </source>
</evidence>
<keyword evidence="1" id="KW-0479">Metal-binding</keyword>
<dbReference type="GO" id="GO:0005758">
    <property type="term" value="C:mitochondrial intermembrane space"/>
    <property type="evidence" value="ECO:0007669"/>
    <property type="project" value="TreeGrafter"/>
</dbReference>
<dbReference type="HOGENOM" id="CLU_143932_0_0_1"/>
<dbReference type="GO" id="GO:0045041">
    <property type="term" value="P:protein import into mitochondrial intermembrane space"/>
    <property type="evidence" value="ECO:0007669"/>
    <property type="project" value="TreeGrafter"/>
</dbReference>
<dbReference type="GeneID" id="19402268"/>
<dbReference type="InterPro" id="IPR008913">
    <property type="entry name" value="Znf_CHY"/>
</dbReference>
<reference evidence="6 7" key="2">
    <citation type="journal article" date="2013" name="PLoS Genet.">
        <title>Comparative genome structure, secondary metabolite, and effector coding capacity across Cochliobolus pathogens.</title>
        <authorList>
            <person name="Condon B.J."/>
            <person name="Leng Y."/>
            <person name="Wu D."/>
            <person name="Bushley K.E."/>
            <person name="Ohm R.A."/>
            <person name="Otillar R."/>
            <person name="Martin J."/>
            <person name="Schackwitz W."/>
            <person name="Grimwood J."/>
            <person name="MohdZainudin N."/>
            <person name="Xue C."/>
            <person name="Wang R."/>
            <person name="Manning V.A."/>
            <person name="Dhillon B."/>
            <person name="Tu Z.J."/>
            <person name="Steffenson B.J."/>
            <person name="Salamov A."/>
            <person name="Sun H."/>
            <person name="Lowry S."/>
            <person name="LaButti K."/>
            <person name="Han J."/>
            <person name="Copeland A."/>
            <person name="Lindquist E."/>
            <person name="Barry K."/>
            <person name="Schmutz J."/>
            <person name="Baker S.E."/>
            <person name="Ciuffetti L.M."/>
            <person name="Grigoriev I.V."/>
            <person name="Zhong S."/>
            <person name="Turgeon B.G."/>
        </authorList>
    </citation>
    <scope>NUCLEOTIDE SEQUENCE [LARGE SCALE GENOMIC DNA]</scope>
    <source>
        <strain evidence="7">28A</strain>
    </source>
</reference>
<accession>R0KDQ9</accession>
<dbReference type="Pfam" id="PF05495">
    <property type="entry name" value="zf-CHY"/>
    <property type="match status" value="1"/>
</dbReference>
<keyword evidence="2 4" id="KW-0863">Zinc-finger</keyword>
<dbReference type="SUPFAM" id="SSF161219">
    <property type="entry name" value="CHY zinc finger-like"/>
    <property type="match status" value="1"/>
</dbReference>
<keyword evidence="3" id="KW-0862">Zinc</keyword>
<dbReference type="STRING" id="671987.R0KDQ9"/>
<evidence type="ECO:0000256" key="1">
    <source>
        <dbReference type="ARBA" id="ARBA00022723"/>
    </source>
</evidence>
<feature type="domain" description="CHY-type" evidence="5">
    <location>
        <begin position="20"/>
        <end position="101"/>
    </location>
</feature>
<proteinExistence type="predicted"/>
<dbReference type="InterPro" id="IPR052604">
    <property type="entry name" value="Mito_Tim_assembly_helper"/>
</dbReference>
<dbReference type="EMBL" id="KB908592">
    <property type="protein sequence ID" value="EOA87479.1"/>
    <property type="molecule type" value="Genomic_DNA"/>
</dbReference>
<name>R0KDQ9_EXST2</name>
<dbReference type="OrthoDB" id="411372at2759"/>
<dbReference type="PROSITE" id="PS51266">
    <property type="entry name" value="ZF_CHY"/>
    <property type="match status" value="1"/>
</dbReference>
<dbReference type="InterPro" id="IPR016694">
    <property type="entry name" value="UCP017292"/>
</dbReference>
<dbReference type="eggNOG" id="KOG1940">
    <property type="taxonomic scope" value="Eukaryota"/>
</dbReference>
<dbReference type="InterPro" id="IPR037274">
    <property type="entry name" value="Znf_CHY_sf"/>
</dbReference>
<evidence type="ECO:0000256" key="3">
    <source>
        <dbReference type="ARBA" id="ARBA00022833"/>
    </source>
</evidence>